<evidence type="ECO:0000256" key="2">
    <source>
        <dbReference type="SAM" id="SignalP"/>
    </source>
</evidence>
<evidence type="ECO:0000313" key="3">
    <source>
        <dbReference type="EMBL" id="KAH6689146.1"/>
    </source>
</evidence>
<evidence type="ECO:0000256" key="1">
    <source>
        <dbReference type="SAM" id="MobiDB-lite"/>
    </source>
</evidence>
<accession>A0A9P8VEG3</accession>
<feature type="region of interest" description="Disordered" evidence="1">
    <location>
        <begin position="48"/>
        <end position="97"/>
    </location>
</feature>
<reference evidence="3" key="1">
    <citation type="journal article" date="2021" name="Nat. Commun.">
        <title>Genetic determinants of endophytism in the Arabidopsis root mycobiome.</title>
        <authorList>
            <person name="Mesny F."/>
            <person name="Miyauchi S."/>
            <person name="Thiergart T."/>
            <person name="Pickel B."/>
            <person name="Atanasova L."/>
            <person name="Karlsson M."/>
            <person name="Huettel B."/>
            <person name="Barry K.W."/>
            <person name="Haridas S."/>
            <person name="Chen C."/>
            <person name="Bauer D."/>
            <person name="Andreopoulos W."/>
            <person name="Pangilinan J."/>
            <person name="LaButti K."/>
            <person name="Riley R."/>
            <person name="Lipzen A."/>
            <person name="Clum A."/>
            <person name="Drula E."/>
            <person name="Henrissat B."/>
            <person name="Kohler A."/>
            <person name="Grigoriev I.V."/>
            <person name="Martin F.M."/>
            <person name="Hacquard S."/>
        </authorList>
    </citation>
    <scope>NUCLEOTIDE SEQUENCE</scope>
    <source>
        <strain evidence="3">MPI-SDFR-AT-0117</strain>
    </source>
</reference>
<feature type="signal peptide" evidence="2">
    <location>
        <begin position="1"/>
        <end position="27"/>
    </location>
</feature>
<feature type="compositionally biased region" description="Basic and acidic residues" evidence="1">
    <location>
        <begin position="49"/>
        <end position="58"/>
    </location>
</feature>
<feature type="chain" id="PRO_5040270066" description="Secreted protein" evidence="2">
    <location>
        <begin position="28"/>
        <end position="119"/>
    </location>
</feature>
<name>A0A9P8VEG3_9PEZI</name>
<keyword evidence="2" id="KW-0732">Signal</keyword>
<evidence type="ECO:0008006" key="5">
    <source>
        <dbReference type="Google" id="ProtNLM"/>
    </source>
</evidence>
<protein>
    <recommendedName>
        <fullName evidence="5">Secreted protein</fullName>
    </recommendedName>
</protein>
<proteinExistence type="predicted"/>
<organism evidence="3 4">
    <name type="scientific">Plectosphaerella plurivora</name>
    <dbReference type="NCBI Taxonomy" id="936078"/>
    <lineage>
        <taxon>Eukaryota</taxon>
        <taxon>Fungi</taxon>
        <taxon>Dikarya</taxon>
        <taxon>Ascomycota</taxon>
        <taxon>Pezizomycotina</taxon>
        <taxon>Sordariomycetes</taxon>
        <taxon>Hypocreomycetidae</taxon>
        <taxon>Glomerellales</taxon>
        <taxon>Plectosphaerellaceae</taxon>
        <taxon>Plectosphaerella</taxon>
    </lineage>
</organism>
<sequence>MMVALLFRHCVCLSVCCFFDSDVGVSGSPWPWRSLCSLISAVDPSVKVSGEDEKRPDSDLLTLGPFSTRPRVGPIRPLRRSSPRLSSTTRFSRSRPSVSFVRSLVLRRPPALVCRASPH</sequence>
<dbReference type="Proteomes" id="UP000770015">
    <property type="component" value="Unassembled WGS sequence"/>
</dbReference>
<gene>
    <name evidence="3" type="ORF">F5X68DRAFT_205064</name>
</gene>
<feature type="compositionally biased region" description="Low complexity" evidence="1">
    <location>
        <begin position="83"/>
        <end position="97"/>
    </location>
</feature>
<dbReference type="EMBL" id="JAGSXJ010000008">
    <property type="protein sequence ID" value="KAH6689146.1"/>
    <property type="molecule type" value="Genomic_DNA"/>
</dbReference>
<dbReference type="AlphaFoldDB" id="A0A9P8VEG3"/>
<keyword evidence="4" id="KW-1185">Reference proteome</keyword>
<evidence type="ECO:0000313" key="4">
    <source>
        <dbReference type="Proteomes" id="UP000770015"/>
    </source>
</evidence>
<comment type="caution">
    <text evidence="3">The sequence shown here is derived from an EMBL/GenBank/DDBJ whole genome shotgun (WGS) entry which is preliminary data.</text>
</comment>